<name>A0A840G9Q0_RHOTE</name>
<reference evidence="1 2" key="1">
    <citation type="submission" date="2020-08" db="EMBL/GenBank/DDBJ databases">
        <title>Genome sequencing of Purple Non-Sulfur Bacteria from various extreme environments.</title>
        <authorList>
            <person name="Mayer M."/>
        </authorList>
    </citation>
    <scope>NUCLEOTIDE SEQUENCE [LARGE SCALE GENOMIC DNA]</scope>
    <source>
        <strain evidence="1 2">2761</strain>
    </source>
</reference>
<comment type="caution">
    <text evidence="1">The sequence shown here is derived from an EMBL/GenBank/DDBJ whole genome shotgun (WGS) entry which is preliminary data.</text>
</comment>
<dbReference type="Pfam" id="PF14907">
    <property type="entry name" value="NTP_transf_5"/>
    <property type="match status" value="1"/>
</dbReference>
<organism evidence="1 2">
    <name type="scientific">Rhodocyclus tenuis</name>
    <name type="common">Rhodospirillum tenue</name>
    <dbReference type="NCBI Taxonomy" id="1066"/>
    <lineage>
        <taxon>Bacteria</taxon>
        <taxon>Pseudomonadati</taxon>
        <taxon>Pseudomonadota</taxon>
        <taxon>Betaproteobacteria</taxon>
        <taxon>Rhodocyclales</taxon>
        <taxon>Rhodocyclaceae</taxon>
        <taxon>Rhodocyclus</taxon>
    </lineage>
</organism>
<gene>
    <name evidence="1" type="ORF">GGD90_002582</name>
</gene>
<dbReference type="EMBL" id="JACIGE010000009">
    <property type="protein sequence ID" value="MBB4248191.1"/>
    <property type="molecule type" value="Genomic_DNA"/>
</dbReference>
<dbReference type="SUPFAM" id="SSF81301">
    <property type="entry name" value="Nucleotidyltransferase"/>
    <property type="match status" value="1"/>
</dbReference>
<evidence type="ECO:0000313" key="1">
    <source>
        <dbReference type="EMBL" id="MBB4248191.1"/>
    </source>
</evidence>
<dbReference type="AlphaFoldDB" id="A0A840G9Q0"/>
<sequence>MAISSSVANAINSLTAALTMRNVFWASWPRRVPLSETELVVRALQESCQPASLSLAEWDLLIRQGRRANLLGRLAIGLSRANTLLAVPAQPRMHLISAAKMAERQNLAIRWEVSCIAEALASAGVDLILLKGAAYVMAGLPTAEGRTFSDVDILVPKEQIEEAESALMIHGWQGAHHDAYDQRYYRQWMHEIPPMLHVRRGTTIDVHHTILPETARVKVNTAALFEDPLPVAGFSNVHVLQPIDMVLHSATHLFHEGELDNGLRDLFDLDSLFRHFGDDASFWAGLLSRAEVLGLQRPLYYAIVFARQMLDTPVPPTVIAALPGIAPGPAVRWLMHFCYARALRPNHASCHVRGAWLAKKALYIRAHWLRMPFFLLVRHLTHKALLRPPKDERAPAPERQGL</sequence>
<proteinExistence type="predicted"/>
<dbReference type="RefSeq" id="WP_221227765.1">
    <property type="nucleotide sequence ID" value="NZ_JACIGE010000009.1"/>
</dbReference>
<dbReference type="Proteomes" id="UP000587070">
    <property type="component" value="Unassembled WGS sequence"/>
</dbReference>
<keyword evidence="2" id="KW-1185">Reference proteome</keyword>
<dbReference type="InterPro" id="IPR039498">
    <property type="entry name" value="NTP_transf_5"/>
</dbReference>
<evidence type="ECO:0008006" key="3">
    <source>
        <dbReference type="Google" id="ProtNLM"/>
    </source>
</evidence>
<evidence type="ECO:0000313" key="2">
    <source>
        <dbReference type="Proteomes" id="UP000587070"/>
    </source>
</evidence>
<protein>
    <recommendedName>
        <fullName evidence="3">Nucleotidyltransferase family protein</fullName>
    </recommendedName>
</protein>
<accession>A0A840G9Q0</accession>
<dbReference type="InterPro" id="IPR043519">
    <property type="entry name" value="NT_sf"/>
</dbReference>